<evidence type="ECO:0000313" key="3">
    <source>
        <dbReference type="Proteomes" id="UP000240883"/>
    </source>
</evidence>
<dbReference type="AlphaFoldDB" id="A0A2T2P3M9"/>
<dbReference type="EMBL" id="KZ678130">
    <property type="protein sequence ID" value="PSN72284.1"/>
    <property type="molecule type" value="Genomic_DNA"/>
</dbReference>
<name>A0A2T2P3M9_CORCC</name>
<feature type="compositionally biased region" description="Polar residues" evidence="1">
    <location>
        <begin position="20"/>
        <end position="32"/>
    </location>
</feature>
<gene>
    <name evidence="2" type="ORF">BS50DRAFT_248186</name>
</gene>
<dbReference type="OrthoDB" id="268428at2759"/>
<sequence>MEQPDASSRSPTPVREGETVSISSRSDMTLSVLSPKDENGFRTLTKFQVERTAVTSSCEYFAVNLHSNNANNPGDRDLELKDDTAGAMHVWLIYMQVAFEADWKAEESEEEHGRPAKKRKLDDGYMVNADCSTFGSLNRTAFDFITAEDLGFFAHEAVYSTSIEGIWEIIAIADKYLLNPSLLGSFFKLWFRENANLHSMGVGAARQLARQLALPCYFFDFAEGFAYVTKFSAYNHIGHIMESRPQGFKWQHQDLEPPNFVGECLSS</sequence>
<keyword evidence="3" id="KW-1185">Reference proteome</keyword>
<feature type="region of interest" description="Disordered" evidence="1">
    <location>
        <begin position="1"/>
        <end position="35"/>
    </location>
</feature>
<feature type="compositionally biased region" description="Polar residues" evidence="1">
    <location>
        <begin position="1"/>
        <end position="11"/>
    </location>
</feature>
<dbReference type="Proteomes" id="UP000240883">
    <property type="component" value="Unassembled WGS sequence"/>
</dbReference>
<accession>A0A2T2P3M9</accession>
<reference evidence="2 3" key="1">
    <citation type="journal article" date="2018" name="Front. Microbiol.">
        <title>Genome-Wide Analysis of Corynespora cassiicola Leaf Fall Disease Putative Effectors.</title>
        <authorList>
            <person name="Lopez D."/>
            <person name="Ribeiro S."/>
            <person name="Label P."/>
            <person name="Fumanal B."/>
            <person name="Venisse J.S."/>
            <person name="Kohler A."/>
            <person name="de Oliveira R.R."/>
            <person name="Labutti K."/>
            <person name="Lipzen A."/>
            <person name="Lail K."/>
            <person name="Bauer D."/>
            <person name="Ohm R.A."/>
            <person name="Barry K.W."/>
            <person name="Spatafora J."/>
            <person name="Grigoriev I.V."/>
            <person name="Martin F.M."/>
            <person name="Pujade-Renaud V."/>
        </authorList>
    </citation>
    <scope>NUCLEOTIDE SEQUENCE [LARGE SCALE GENOMIC DNA]</scope>
    <source>
        <strain evidence="2 3">Philippines</strain>
    </source>
</reference>
<evidence type="ECO:0000313" key="2">
    <source>
        <dbReference type="EMBL" id="PSN72284.1"/>
    </source>
</evidence>
<evidence type="ECO:0000256" key="1">
    <source>
        <dbReference type="SAM" id="MobiDB-lite"/>
    </source>
</evidence>
<protein>
    <submittedName>
        <fullName evidence="2">Uncharacterized protein</fullName>
    </submittedName>
</protein>
<organism evidence="2 3">
    <name type="scientific">Corynespora cassiicola Philippines</name>
    <dbReference type="NCBI Taxonomy" id="1448308"/>
    <lineage>
        <taxon>Eukaryota</taxon>
        <taxon>Fungi</taxon>
        <taxon>Dikarya</taxon>
        <taxon>Ascomycota</taxon>
        <taxon>Pezizomycotina</taxon>
        <taxon>Dothideomycetes</taxon>
        <taxon>Pleosporomycetidae</taxon>
        <taxon>Pleosporales</taxon>
        <taxon>Corynesporascaceae</taxon>
        <taxon>Corynespora</taxon>
    </lineage>
</organism>
<proteinExistence type="predicted"/>